<dbReference type="AlphaFoldDB" id="A0A2V3J0C4"/>
<proteinExistence type="predicted"/>
<feature type="domain" description="F-box" evidence="3">
    <location>
        <begin position="60"/>
        <end position="106"/>
    </location>
</feature>
<dbReference type="PANTHER" id="PTHR12874:SF9">
    <property type="entry name" value="F-BOX ONLY PROTEIN 48"/>
    <property type="match status" value="1"/>
</dbReference>
<dbReference type="InterPro" id="IPR036047">
    <property type="entry name" value="F-box-like_dom_sf"/>
</dbReference>
<evidence type="ECO:0000313" key="4">
    <source>
        <dbReference type="EMBL" id="PXF46810.1"/>
    </source>
</evidence>
<gene>
    <name evidence="4" type="ORF">BWQ96_03339</name>
</gene>
<sequence length="345" mass="40425">MIATASRPWFHLYQTDFARLRSSQEKEHGLFQSSDAEPYSSGSPTQAEQDSECDSQTESKFDITSLPAEVLSTICSFLEAEQLCNLAQVNSALISHAYDPKHWRRIARETWPSECERELRKHLYSYKTWRLLCTQRPRLRTNALFVLQHQFTKTASRFAASEPQAPVFLVTYYRFLRFYTSGTVMSLTTPEAPHLAYRRVRTFHGRASGPDKDETRPLTGSYSFDESTRQVRIELPMKHHKFPNMRSGKVFMDFDLHSTTHGAYDRLYLRSHFAMMEDSDFGGDSNILYPCDWFEDKPFRLVPLLGFRDRIYREFPKNDDRDLAQWYEMKKAARAEQKNRRGCRS</sequence>
<dbReference type="Gene3D" id="1.20.1280.50">
    <property type="match status" value="1"/>
</dbReference>
<reference evidence="4 5" key="1">
    <citation type="journal article" date="2018" name="Mol. Biol. Evol.">
        <title>Analysis of the draft genome of the red seaweed Gracilariopsis chorda provides insights into genome size evolution in Rhodophyta.</title>
        <authorList>
            <person name="Lee J."/>
            <person name="Yang E.C."/>
            <person name="Graf L."/>
            <person name="Yang J.H."/>
            <person name="Qiu H."/>
            <person name="Zel Zion U."/>
            <person name="Chan C.X."/>
            <person name="Stephens T.G."/>
            <person name="Weber A.P.M."/>
            <person name="Boo G.H."/>
            <person name="Boo S.M."/>
            <person name="Kim K.M."/>
            <person name="Shin Y."/>
            <person name="Jung M."/>
            <person name="Lee S.J."/>
            <person name="Yim H.S."/>
            <person name="Lee J.H."/>
            <person name="Bhattacharya D."/>
            <person name="Yoon H.S."/>
        </authorList>
    </citation>
    <scope>NUCLEOTIDE SEQUENCE [LARGE SCALE GENOMIC DNA]</scope>
    <source>
        <strain evidence="4 5">SKKU-2015</strain>
        <tissue evidence="4">Whole body</tissue>
    </source>
</reference>
<evidence type="ECO:0000259" key="3">
    <source>
        <dbReference type="PROSITE" id="PS50181"/>
    </source>
</evidence>
<protein>
    <submittedName>
        <fullName evidence="4">F-box only protein 9</fullName>
    </submittedName>
</protein>
<dbReference type="Pfam" id="PF19270">
    <property type="entry name" value="FBO_C"/>
    <property type="match status" value="1"/>
</dbReference>
<keyword evidence="1" id="KW-0833">Ubl conjugation pathway</keyword>
<dbReference type="OrthoDB" id="2117972at2759"/>
<comment type="caution">
    <text evidence="4">The sequence shown here is derived from an EMBL/GenBank/DDBJ whole genome shotgun (WGS) entry which is preliminary data.</text>
</comment>
<dbReference type="STRING" id="448386.A0A2V3J0C4"/>
<feature type="compositionally biased region" description="Polar residues" evidence="2">
    <location>
        <begin position="31"/>
        <end position="48"/>
    </location>
</feature>
<dbReference type="InterPro" id="IPR001810">
    <property type="entry name" value="F-box_dom"/>
</dbReference>
<evidence type="ECO:0000256" key="2">
    <source>
        <dbReference type="SAM" id="MobiDB-lite"/>
    </source>
</evidence>
<dbReference type="GO" id="GO:0005737">
    <property type="term" value="C:cytoplasm"/>
    <property type="evidence" value="ECO:0007669"/>
    <property type="project" value="TreeGrafter"/>
</dbReference>
<feature type="region of interest" description="Disordered" evidence="2">
    <location>
        <begin position="28"/>
        <end position="54"/>
    </location>
</feature>
<dbReference type="EMBL" id="NBIV01000032">
    <property type="protein sequence ID" value="PXF46810.1"/>
    <property type="molecule type" value="Genomic_DNA"/>
</dbReference>
<dbReference type="InterPro" id="IPR045464">
    <property type="entry name" value="Hrt3/FBXO9_C"/>
</dbReference>
<dbReference type="PANTHER" id="PTHR12874">
    <property type="entry name" value="F-BOX ONLY PROTEIN 48-RELATED"/>
    <property type="match status" value="1"/>
</dbReference>
<dbReference type="GO" id="GO:0019005">
    <property type="term" value="C:SCF ubiquitin ligase complex"/>
    <property type="evidence" value="ECO:0007669"/>
    <property type="project" value="TreeGrafter"/>
</dbReference>
<evidence type="ECO:0000313" key="5">
    <source>
        <dbReference type="Proteomes" id="UP000247409"/>
    </source>
</evidence>
<dbReference type="GO" id="GO:0031146">
    <property type="term" value="P:SCF-dependent proteasomal ubiquitin-dependent protein catabolic process"/>
    <property type="evidence" value="ECO:0007669"/>
    <property type="project" value="TreeGrafter"/>
</dbReference>
<organism evidence="4 5">
    <name type="scientific">Gracilariopsis chorda</name>
    <dbReference type="NCBI Taxonomy" id="448386"/>
    <lineage>
        <taxon>Eukaryota</taxon>
        <taxon>Rhodophyta</taxon>
        <taxon>Florideophyceae</taxon>
        <taxon>Rhodymeniophycidae</taxon>
        <taxon>Gracilariales</taxon>
        <taxon>Gracilariaceae</taxon>
        <taxon>Gracilariopsis</taxon>
    </lineage>
</organism>
<evidence type="ECO:0000256" key="1">
    <source>
        <dbReference type="ARBA" id="ARBA00022786"/>
    </source>
</evidence>
<name>A0A2V3J0C4_9FLOR</name>
<keyword evidence="5" id="KW-1185">Reference proteome</keyword>
<dbReference type="Pfam" id="PF12937">
    <property type="entry name" value="F-box-like"/>
    <property type="match status" value="1"/>
</dbReference>
<dbReference type="Proteomes" id="UP000247409">
    <property type="component" value="Unassembled WGS sequence"/>
</dbReference>
<dbReference type="PROSITE" id="PS50181">
    <property type="entry name" value="FBOX"/>
    <property type="match status" value="1"/>
</dbReference>
<accession>A0A2V3J0C4</accession>
<dbReference type="SUPFAM" id="SSF81383">
    <property type="entry name" value="F-box domain"/>
    <property type="match status" value="1"/>
</dbReference>